<evidence type="ECO:0000313" key="3">
    <source>
        <dbReference type="EMBL" id="KDO20344.1"/>
    </source>
</evidence>
<keyword evidence="4" id="KW-1185">Reference proteome</keyword>
<dbReference type="KEGG" id="spar:SPRG_21293"/>
<name>A0A067BPC5_SAPPC</name>
<dbReference type="Gene3D" id="2.20.70.10">
    <property type="match status" value="1"/>
</dbReference>
<evidence type="ECO:0000259" key="2">
    <source>
        <dbReference type="PROSITE" id="PS50020"/>
    </source>
</evidence>
<dbReference type="CDD" id="cd00201">
    <property type="entry name" value="WW"/>
    <property type="match status" value="1"/>
</dbReference>
<dbReference type="SMART" id="SM00456">
    <property type="entry name" value="WW"/>
    <property type="match status" value="2"/>
</dbReference>
<dbReference type="Gene3D" id="1.20.5.190">
    <property type="match status" value="2"/>
</dbReference>
<dbReference type="OMA" id="AKWFYYN"/>
<dbReference type="InterPro" id="IPR001202">
    <property type="entry name" value="WW_dom"/>
</dbReference>
<gene>
    <name evidence="3" type="ORF">SPRG_21293</name>
</gene>
<dbReference type="GeneID" id="24142089"/>
<dbReference type="PROSITE" id="PS50020">
    <property type="entry name" value="WW_DOMAIN_2"/>
    <property type="match status" value="2"/>
</dbReference>
<dbReference type="SMART" id="SM00015">
    <property type="entry name" value="IQ"/>
    <property type="match status" value="6"/>
</dbReference>
<feature type="domain" description="WW" evidence="2">
    <location>
        <begin position="572"/>
        <end position="600"/>
    </location>
</feature>
<accession>A0A067BPC5</accession>
<dbReference type="SUPFAM" id="SSF51045">
    <property type="entry name" value="WW domain"/>
    <property type="match status" value="1"/>
</dbReference>
<dbReference type="AlphaFoldDB" id="A0A067BPC5"/>
<dbReference type="Pfam" id="PF00612">
    <property type="entry name" value="IQ"/>
    <property type="match status" value="2"/>
</dbReference>
<dbReference type="InterPro" id="IPR036020">
    <property type="entry name" value="WW_dom_sf"/>
</dbReference>
<dbReference type="Proteomes" id="UP000030745">
    <property type="component" value="Unassembled WGS sequence"/>
</dbReference>
<dbReference type="OrthoDB" id="70912at2759"/>
<evidence type="ECO:0000313" key="4">
    <source>
        <dbReference type="Proteomes" id="UP000030745"/>
    </source>
</evidence>
<dbReference type="RefSeq" id="XP_012208961.1">
    <property type="nucleotide sequence ID" value="XM_012353571.1"/>
</dbReference>
<dbReference type="VEuPathDB" id="FungiDB:SPRG_21293"/>
<sequence length="829" mass="93833">MMLFGGRLSGVKPPREPTPEVPSSVAIAPPLPTPHTDLIARLTDHELRLLDELDRTRLKLETEMKLKDKDRRRKPSTNQHELPVKDHLNMLPILTNTGDTPFEVGLHKGAHVLPVFRLPPVHRAMTPSALPCVAAASDGADDGDVPSHVLADDERAAAMEALGLTSEEFDALEQTASLSSSASPSSVVSKMTMTRRQRAKLPLLHKHKRRGRETRETLQSELTAALRRVQTFTTLVKQDLVHAQQICPVQSIRGELFVKKWGLAKINAICTQLLNARMQAAFVRWVTVSAFLKQQQARAVLLHFKGSRRLDLFFANWTRRRVANAWATWVGVLDAEDAQLQAEREADAVLVLQRAWRNYHSRFLYNAFRTERERRRRHHAACKIQAFARGAYARANAKQLVRTMRENMAATTLQAHARGFLLRKSLHAAHAARHRRRVAAARILQRRYRGRLHKVKYIRAMIEREQRRHVIRIQRIYRGFAARRLVREMRERRRLHLQLQHASALKLQAVYRGHRGRLATHFQSEARAAVRSRHAKAATRIQSLYRQRQAARVVAAQKAARLELFVAQARAWTQFWSDDAGAFFFYHNRTGDAIWEPPEGGYTKADGRDLVLQDGRVILDPVIAAQEAAAQEAQALLELELQRAAEEAELNDALCVECDTVDASRRCAQCEDVFCDACYDRTHGGGKRALHTWTAMGPTKCIECEKLKATRWCDACGDPYCLGCYNIIHAKGKKAAHAWIDMGTYKRQQANEKQSALVLAMLQQQAGGMVEDPQTYNEYLQSADFAYVNQGIAHGVSSESEPWVAAVDETTGQTYYYNSVTGETQWATE</sequence>
<dbReference type="EMBL" id="KK583315">
    <property type="protein sequence ID" value="KDO20344.1"/>
    <property type="molecule type" value="Genomic_DNA"/>
</dbReference>
<dbReference type="Pfam" id="PF22586">
    <property type="entry name" value="ANCHR-like_BBOX"/>
    <property type="match status" value="1"/>
</dbReference>
<feature type="region of interest" description="Disordered" evidence="1">
    <location>
        <begin position="1"/>
        <end position="33"/>
    </location>
</feature>
<organism evidence="3 4">
    <name type="scientific">Saprolegnia parasitica (strain CBS 223.65)</name>
    <dbReference type="NCBI Taxonomy" id="695850"/>
    <lineage>
        <taxon>Eukaryota</taxon>
        <taxon>Sar</taxon>
        <taxon>Stramenopiles</taxon>
        <taxon>Oomycota</taxon>
        <taxon>Saprolegniomycetes</taxon>
        <taxon>Saprolegniales</taxon>
        <taxon>Saprolegniaceae</taxon>
        <taxon>Saprolegnia</taxon>
    </lineage>
</organism>
<reference evidence="3 4" key="1">
    <citation type="journal article" date="2013" name="PLoS Genet.">
        <title>Distinctive expansion of potential virulence genes in the genome of the oomycete fish pathogen Saprolegnia parasitica.</title>
        <authorList>
            <person name="Jiang R.H."/>
            <person name="de Bruijn I."/>
            <person name="Haas B.J."/>
            <person name="Belmonte R."/>
            <person name="Lobach L."/>
            <person name="Christie J."/>
            <person name="van den Ackerveken G."/>
            <person name="Bottin A."/>
            <person name="Bulone V."/>
            <person name="Diaz-Moreno S.M."/>
            <person name="Dumas B."/>
            <person name="Fan L."/>
            <person name="Gaulin E."/>
            <person name="Govers F."/>
            <person name="Grenville-Briggs L.J."/>
            <person name="Horner N.R."/>
            <person name="Levin J.Z."/>
            <person name="Mammella M."/>
            <person name="Meijer H.J."/>
            <person name="Morris P."/>
            <person name="Nusbaum C."/>
            <person name="Oome S."/>
            <person name="Phillips A.J."/>
            <person name="van Rooyen D."/>
            <person name="Rzeszutek E."/>
            <person name="Saraiva M."/>
            <person name="Secombes C.J."/>
            <person name="Seidl M.F."/>
            <person name="Snel B."/>
            <person name="Stassen J.H."/>
            <person name="Sykes S."/>
            <person name="Tripathy S."/>
            <person name="van den Berg H."/>
            <person name="Vega-Arreguin J.C."/>
            <person name="Wawra S."/>
            <person name="Young S.K."/>
            <person name="Zeng Q."/>
            <person name="Dieguez-Uribeondo J."/>
            <person name="Russ C."/>
            <person name="Tyler B.M."/>
            <person name="van West P."/>
        </authorList>
    </citation>
    <scope>NUCLEOTIDE SEQUENCE [LARGE SCALE GENOMIC DNA]</scope>
    <source>
        <strain evidence="3 4">CBS 223.65</strain>
    </source>
</reference>
<dbReference type="InterPro" id="IPR000048">
    <property type="entry name" value="IQ_motif_EF-hand-BS"/>
</dbReference>
<dbReference type="Pfam" id="PF00397">
    <property type="entry name" value="WW"/>
    <property type="match status" value="1"/>
</dbReference>
<feature type="domain" description="WW" evidence="2">
    <location>
        <begin position="797"/>
        <end position="829"/>
    </location>
</feature>
<proteinExistence type="predicted"/>
<protein>
    <recommendedName>
        <fullName evidence="2">WW domain-containing protein</fullName>
    </recommendedName>
</protein>
<dbReference type="PROSITE" id="PS50096">
    <property type="entry name" value="IQ"/>
    <property type="match status" value="5"/>
</dbReference>
<evidence type="ECO:0000256" key="1">
    <source>
        <dbReference type="SAM" id="MobiDB-lite"/>
    </source>
</evidence>